<feature type="transmembrane region" description="Helical" evidence="1">
    <location>
        <begin position="133"/>
        <end position="154"/>
    </location>
</feature>
<keyword evidence="1" id="KW-0812">Transmembrane</keyword>
<evidence type="ECO:0000256" key="1">
    <source>
        <dbReference type="SAM" id="Phobius"/>
    </source>
</evidence>
<keyword evidence="1" id="KW-0472">Membrane</keyword>
<reference evidence="2 3" key="1">
    <citation type="submission" date="2019-08" db="EMBL/GenBank/DDBJ databases">
        <title>Pedobacter sp. nov., isolated from Han river, South Korea.</title>
        <authorList>
            <person name="Lee D.-H."/>
            <person name="Kim Y.-S."/>
            <person name="Hwang E.-M."/>
            <person name="Le Tran T.C."/>
            <person name="Cha C.-J."/>
        </authorList>
    </citation>
    <scope>NUCLEOTIDE SEQUENCE [LARGE SCALE GENOMIC DNA]</scope>
    <source>
        <strain evidence="2 3">CJ43</strain>
    </source>
</reference>
<dbReference type="EMBL" id="CP043329">
    <property type="protein sequence ID" value="QEK52029.1"/>
    <property type="molecule type" value="Genomic_DNA"/>
</dbReference>
<dbReference type="RefSeq" id="WP_149074892.1">
    <property type="nucleotide sequence ID" value="NZ_CP043329.1"/>
</dbReference>
<organism evidence="2 3">
    <name type="scientific">Pedobacter aquae</name>
    <dbReference type="NCBI Taxonomy" id="2605747"/>
    <lineage>
        <taxon>Bacteria</taxon>
        <taxon>Pseudomonadati</taxon>
        <taxon>Bacteroidota</taxon>
        <taxon>Sphingobacteriia</taxon>
        <taxon>Sphingobacteriales</taxon>
        <taxon>Sphingobacteriaceae</taxon>
        <taxon>Pedobacter</taxon>
    </lineage>
</organism>
<dbReference type="Proteomes" id="UP000323653">
    <property type="component" value="Chromosome"/>
</dbReference>
<evidence type="ECO:0000313" key="3">
    <source>
        <dbReference type="Proteomes" id="UP000323653"/>
    </source>
</evidence>
<evidence type="ECO:0000313" key="2">
    <source>
        <dbReference type="EMBL" id="QEK52029.1"/>
    </source>
</evidence>
<feature type="transmembrane region" description="Helical" evidence="1">
    <location>
        <begin position="193"/>
        <end position="212"/>
    </location>
</feature>
<keyword evidence="1" id="KW-1133">Transmembrane helix</keyword>
<feature type="transmembrane region" description="Helical" evidence="1">
    <location>
        <begin position="59"/>
        <end position="82"/>
    </location>
</feature>
<feature type="transmembrane region" description="Helical" evidence="1">
    <location>
        <begin position="34"/>
        <end position="52"/>
    </location>
</feature>
<protein>
    <submittedName>
        <fullName evidence="2">Carotenoid biosynthesis protein</fullName>
    </submittedName>
</protein>
<gene>
    <name evidence="2" type="ORF">FYC62_10465</name>
</gene>
<feature type="transmembrane region" description="Helical" evidence="1">
    <location>
        <begin position="166"/>
        <end position="186"/>
    </location>
</feature>
<accession>A0A5C0VIX8</accession>
<dbReference type="PANTHER" id="PTHR39419">
    <property type="entry name" value="SLL0814 PROTEIN"/>
    <property type="match status" value="1"/>
</dbReference>
<keyword evidence="3" id="KW-1185">Reference proteome</keyword>
<feature type="transmembrane region" description="Helical" evidence="1">
    <location>
        <begin position="102"/>
        <end position="121"/>
    </location>
</feature>
<dbReference type="Pfam" id="PF04240">
    <property type="entry name" value="Caroten_synth"/>
    <property type="match status" value="1"/>
</dbReference>
<feature type="transmembrane region" description="Helical" evidence="1">
    <location>
        <begin position="12"/>
        <end position="28"/>
    </location>
</feature>
<dbReference type="InterPro" id="IPR007354">
    <property type="entry name" value="CruF-like"/>
</dbReference>
<sequence length="214" mass="24334">MNFRLGKKELSIIFIIVFHIVGLIGFLVPTFYDLFISLVPFHLLLMAGILIINQKEFSLNFWVAALTVAVAGYIVELIGVSTGKIFGVYSYGSTLGFKLADIPLMIGVNWFIMVFSLGSYLKRKFKHQPTIKSLVGAVFLVATDILIEPVAIQHDYWSWEGYTVPFQNYVGWYIVSFLLLRFYYAVDFKKTNPVGLVLFISQFVFFAILNIAEL</sequence>
<dbReference type="KEGG" id="pej:FYC62_10465"/>
<dbReference type="PANTHER" id="PTHR39419:SF1">
    <property type="entry name" value="SLL0814 PROTEIN"/>
    <property type="match status" value="1"/>
</dbReference>
<proteinExistence type="predicted"/>
<name>A0A5C0VIX8_9SPHI</name>
<dbReference type="AlphaFoldDB" id="A0A5C0VIX8"/>